<comment type="caution">
    <text evidence="1">The sequence shown here is derived from an EMBL/GenBank/DDBJ whole genome shotgun (WGS) entry which is preliminary data.</text>
</comment>
<keyword evidence="2" id="KW-1185">Reference proteome</keyword>
<evidence type="ECO:0000313" key="1">
    <source>
        <dbReference type="EMBL" id="GBM27445.1"/>
    </source>
</evidence>
<proteinExistence type="predicted"/>
<accession>A0A4Y2EHT6</accession>
<protein>
    <submittedName>
        <fullName evidence="1">Uncharacterized protein</fullName>
    </submittedName>
</protein>
<name>A0A4Y2EHT6_ARAVE</name>
<evidence type="ECO:0000313" key="2">
    <source>
        <dbReference type="Proteomes" id="UP000499080"/>
    </source>
</evidence>
<dbReference type="Proteomes" id="UP000499080">
    <property type="component" value="Unassembled WGS sequence"/>
</dbReference>
<sequence length="102" mass="11390">MRKSMGFNLSAPGRGDLLVRSRLRVQKVPGSKHNSNEDPTYVGLLHIKSDLEVQTYSRWCGTEVWRGDASSSVFLIVCVTVVQNCEVRPKRTLAFLQNGALI</sequence>
<dbReference type="AlphaFoldDB" id="A0A4Y2EHT6"/>
<organism evidence="1 2">
    <name type="scientific">Araneus ventricosus</name>
    <name type="common">Orbweaver spider</name>
    <name type="synonym">Epeira ventricosa</name>
    <dbReference type="NCBI Taxonomy" id="182803"/>
    <lineage>
        <taxon>Eukaryota</taxon>
        <taxon>Metazoa</taxon>
        <taxon>Ecdysozoa</taxon>
        <taxon>Arthropoda</taxon>
        <taxon>Chelicerata</taxon>
        <taxon>Arachnida</taxon>
        <taxon>Araneae</taxon>
        <taxon>Araneomorphae</taxon>
        <taxon>Entelegynae</taxon>
        <taxon>Araneoidea</taxon>
        <taxon>Araneidae</taxon>
        <taxon>Araneus</taxon>
    </lineage>
</organism>
<reference evidence="1 2" key="1">
    <citation type="journal article" date="2019" name="Sci. Rep.">
        <title>Orb-weaving spider Araneus ventricosus genome elucidates the spidroin gene catalogue.</title>
        <authorList>
            <person name="Kono N."/>
            <person name="Nakamura H."/>
            <person name="Ohtoshi R."/>
            <person name="Moran D.A.P."/>
            <person name="Shinohara A."/>
            <person name="Yoshida Y."/>
            <person name="Fujiwara M."/>
            <person name="Mori M."/>
            <person name="Tomita M."/>
            <person name="Arakawa K."/>
        </authorList>
    </citation>
    <scope>NUCLEOTIDE SEQUENCE [LARGE SCALE GENOMIC DNA]</scope>
</reference>
<dbReference type="EMBL" id="BGPR01000585">
    <property type="protein sequence ID" value="GBM27445.1"/>
    <property type="molecule type" value="Genomic_DNA"/>
</dbReference>
<gene>
    <name evidence="1" type="ORF">AVEN_59902_1</name>
</gene>